<gene>
    <name evidence="8" type="ORF">KP509_16G070000</name>
</gene>
<sequence length="148" mass="16994">MKNITDSVGNSGYASFSKFILNSLPLRTMSDRPHVRYSPLSTEQPQPQQRTGRRRQRDEDDLRYKYDPFNRVPWKSIALAIFLLCFGTLCLLLSHLIYSGHMGGDSSQVYGFLTIGLLLFIPGFYETRIAYYSMRGAKGYAFSQIPEY</sequence>
<dbReference type="PANTHER" id="PTHR15664">
    <property type="entry name" value="C20ORF30 PROTEIN"/>
    <property type="match status" value="1"/>
</dbReference>
<accession>A0A8T2T1B2</accession>
<protein>
    <recommendedName>
        <fullName evidence="10">Transmembrane protein 230</fullName>
    </recommendedName>
</protein>
<evidence type="ECO:0000313" key="8">
    <source>
        <dbReference type="EMBL" id="KAH7388322.1"/>
    </source>
</evidence>
<keyword evidence="5 7" id="KW-0472">Membrane</keyword>
<keyword evidence="3 7" id="KW-0812">Transmembrane</keyword>
<evidence type="ECO:0000256" key="1">
    <source>
        <dbReference type="ARBA" id="ARBA00004141"/>
    </source>
</evidence>
<dbReference type="GO" id="GO:0012505">
    <property type="term" value="C:endomembrane system"/>
    <property type="evidence" value="ECO:0007669"/>
    <property type="project" value="TreeGrafter"/>
</dbReference>
<dbReference type="AlphaFoldDB" id="A0A8T2T1B2"/>
<dbReference type="InterPro" id="IPR044234">
    <property type="entry name" value="TMEM230"/>
</dbReference>
<evidence type="ECO:0000256" key="2">
    <source>
        <dbReference type="ARBA" id="ARBA00007743"/>
    </source>
</evidence>
<dbReference type="InterPro" id="IPR008590">
    <property type="entry name" value="TMEM_230/134"/>
</dbReference>
<evidence type="ECO:0000256" key="7">
    <source>
        <dbReference type="SAM" id="Phobius"/>
    </source>
</evidence>
<dbReference type="Pfam" id="PF05915">
    <property type="entry name" value="TMEM_230_134"/>
    <property type="match status" value="1"/>
</dbReference>
<evidence type="ECO:0000256" key="3">
    <source>
        <dbReference type="ARBA" id="ARBA00022692"/>
    </source>
</evidence>
<dbReference type="PANTHER" id="PTHR15664:SF24">
    <property type="entry name" value="TRANSMEMBRANE PROTEIN 230"/>
    <property type="match status" value="1"/>
</dbReference>
<comment type="similarity">
    <text evidence="2">Belongs to the TMEM134/TMEM230 family.</text>
</comment>
<feature type="region of interest" description="Disordered" evidence="6">
    <location>
        <begin position="35"/>
        <end position="60"/>
    </location>
</feature>
<evidence type="ECO:0008006" key="10">
    <source>
        <dbReference type="Google" id="ProtNLM"/>
    </source>
</evidence>
<comment type="subcellular location">
    <subcellularLocation>
        <location evidence="1">Membrane</location>
        <topology evidence="1">Multi-pass membrane protein</topology>
    </subcellularLocation>
</comment>
<evidence type="ECO:0000256" key="6">
    <source>
        <dbReference type="SAM" id="MobiDB-lite"/>
    </source>
</evidence>
<organism evidence="8 9">
    <name type="scientific">Ceratopteris richardii</name>
    <name type="common">Triangle waterfern</name>
    <dbReference type="NCBI Taxonomy" id="49495"/>
    <lineage>
        <taxon>Eukaryota</taxon>
        <taxon>Viridiplantae</taxon>
        <taxon>Streptophyta</taxon>
        <taxon>Embryophyta</taxon>
        <taxon>Tracheophyta</taxon>
        <taxon>Polypodiopsida</taxon>
        <taxon>Polypodiidae</taxon>
        <taxon>Polypodiales</taxon>
        <taxon>Pteridineae</taxon>
        <taxon>Pteridaceae</taxon>
        <taxon>Parkerioideae</taxon>
        <taxon>Ceratopteris</taxon>
    </lineage>
</organism>
<dbReference type="Proteomes" id="UP000825935">
    <property type="component" value="Chromosome 16"/>
</dbReference>
<name>A0A8T2T1B2_CERRI</name>
<proteinExistence type="inferred from homology"/>
<dbReference type="OMA" id="MTTRSNM"/>
<comment type="caution">
    <text evidence="8">The sequence shown here is derived from an EMBL/GenBank/DDBJ whole genome shotgun (WGS) entry which is preliminary data.</text>
</comment>
<evidence type="ECO:0000256" key="4">
    <source>
        <dbReference type="ARBA" id="ARBA00022989"/>
    </source>
</evidence>
<dbReference type="GO" id="GO:0016020">
    <property type="term" value="C:membrane"/>
    <property type="evidence" value="ECO:0007669"/>
    <property type="project" value="UniProtKB-SubCell"/>
</dbReference>
<keyword evidence="4 7" id="KW-1133">Transmembrane helix</keyword>
<evidence type="ECO:0000313" key="9">
    <source>
        <dbReference type="Proteomes" id="UP000825935"/>
    </source>
</evidence>
<reference evidence="8" key="1">
    <citation type="submission" date="2021-08" db="EMBL/GenBank/DDBJ databases">
        <title>WGS assembly of Ceratopteris richardii.</title>
        <authorList>
            <person name="Marchant D.B."/>
            <person name="Chen G."/>
            <person name="Jenkins J."/>
            <person name="Shu S."/>
            <person name="Leebens-Mack J."/>
            <person name="Grimwood J."/>
            <person name="Schmutz J."/>
            <person name="Soltis P."/>
            <person name="Soltis D."/>
            <person name="Chen Z.-H."/>
        </authorList>
    </citation>
    <scope>NUCLEOTIDE SEQUENCE</scope>
    <source>
        <strain evidence="8">Whitten #5841</strain>
        <tissue evidence="8">Leaf</tissue>
    </source>
</reference>
<dbReference type="EMBL" id="CM035421">
    <property type="protein sequence ID" value="KAH7388322.1"/>
    <property type="molecule type" value="Genomic_DNA"/>
</dbReference>
<evidence type="ECO:0000256" key="5">
    <source>
        <dbReference type="ARBA" id="ARBA00023136"/>
    </source>
</evidence>
<dbReference type="OrthoDB" id="5597044at2759"/>
<feature type="transmembrane region" description="Helical" evidence="7">
    <location>
        <begin position="109"/>
        <end position="125"/>
    </location>
</feature>
<feature type="transmembrane region" description="Helical" evidence="7">
    <location>
        <begin position="77"/>
        <end position="97"/>
    </location>
</feature>
<keyword evidence="9" id="KW-1185">Reference proteome</keyword>